<dbReference type="EMBL" id="BKAU01000004">
    <property type="protein sequence ID" value="GEP97122.1"/>
    <property type="molecule type" value="Genomic_DNA"/>
</dbReference>
<feature type="transmembrane region" description="Helical" evidence="6">
    <location>
        <begin position="284"/>
        <end position="306"/>
    </location>
</feature>
<organism evidence="9 10">
    <name type="scientific">Chitinophaga cymbidii</name>
    <dbReference type="NCBI Taxonomy" id="1096750"/>
    <lineage>
        <taxon>Bacteria</taxon>
        <taxon>Pseudomonadati</taxon>
        <taxon>Bacteroidota</taxon>
        <taxon>Chitinophagia</taxon>
        <taxon>Chitinophagales</taxon>
        <taxon>Chitinophagaceae</taxon>
        <taxon>Chitinophaga</taxon>
    </lineage>
</organism>
<dbReference type="PANTHER" id="PTHR30572">
    <property type="entry name" value="MEMBRANE COMPONENT OF TRANSPORTER-RELATED"/>
    <property type="match status" value="1"/>
</dbReference>
<feature type="transmembrane region" description="Helical" evidence="6">
    <location>
        <begin position="335"/>
        <end position="358"/>
    </location>
</feature>
<proteinExistence type="predicted"/>
<dbReference type="InterPro" id="IPR003838">
    <property type="entry name" value="ABC3_permease_C"/>
</dbReference>
<sequence length="793" mass="88551">MFSNYLKIAFRNLLKQKNISFINITGLAMGIAVALLIGLWIRDELSFDRYHCNYDRIAEVWQHFSKGGEAGVSNSIPIPLSDALRNAYSGDFEKVVLMSGLGTHNISTGQQKFSQQGYFMDSGGPEMLSLKMLRGTYAGLKDPYSVMLSASLARALFGNADPVDSTVKIDNRLNLKVTGVYADLPDNTTFANVTFLAPWALFVSEWKWVHDMKDEWRNNAFKLLVQLAPQADMETASAKIADFKNRFVERDDDVKESLFLHPMRKWHLYSKFENGVNTGGRIQFLWLFGVIGLFVLLLACINFMNLSTARSEKRAREVGIRKAVGSLRGQLIRQFFSESALVALLAFAVSLLIVQLMLPWFNMVADKQISIPFSDIGFWLTGIGFSLFTGLIAGSYPAFYLSSFQPVKVLKGTFRAGRYAALPRKALVVVQFSVSILLISGTAIIYKQIQFAKNRPAGYERNGLLSVQMTTPDIYENYKMLQQELLNTGAATYVAVSQGPLTDIWSWNGGFEWKGRSPSIDNGFATIGVEHNYGKTLGWKFVAGRDFSVDLASDSSGIVLNEAAVKHMGLTNPVGEIITWRDKRYTVIGVVKDVIMVSPYDPVPRTVFYILPEPGNFVNLKLNPALSTSEALKRTAGIFQKYNPAAPFEYTFADQEYGKKFGEEERIGTLATLFAALAILISCLGLFGLASFMAEQRTKEIGIRKVLGASAFNLWRMMSRDFVMLVLLSCCIATPLAWHFLHRWLLQYEYHTEITWWIFGGVGTGAVLIALLTVSYQTTKAALANPVRSLRSE</sequence>
<comment type="caution">
    <text evidence="9">The sequence shown here is derived from an EMBL/GenBank/DDBJ whole genome shotgun (WGS) entry which is preliminary data.</text>
</comment>
<reference evidence="9 10" key="1">
    <citation type="submission" date="2019-07" db="EMBL/GenBank/DDBJ databases">
        <title>Whole genome shotgun sequence of Chitinophaga cymbidii NBRC 109752.</title>
        <authorList>
            <person name="Hosoyama A."/>
            <person name="Uohara A."/>
            <person name="Ohji S."/>
            <person name="Ichikawa N."/>
        </authorList>
    </citation>
    <scope>NUCLEOTIDE SEQUENCE [LARGE SCALE GENOMIC DNA]</scope>
    <source>
        <strain evidence="9 10">NBRC 109752</strain>
    </source>
</reference>
<dbReference type="Pfam" id="PF02687">
    <property type="entry name" value="FtsX"/>
    <property type="match status" value="2"/>
</dbReference>
<feature type="domain" description="ABC3 transporter permease C-terminal" evidence="7">
    <location>
        <begin position="290"/>
        <end position="406"/>
    </location>
</feature>
<keyword evidence="5 6" id="KW-0472">Membrane</keyword>
<name>A0A512RN52_9BACT</name>
<dbReference type="InterPro" id="IPR050250">
    <property type="entry name" value="Macrolide_Exporter_MacB"/>
</dbReference>
<dbReference type="InterPro" id="IPR025857">
    <property type="entry name" value="MacB_PCD"/>
</dbReference>
<evidence type="ECO:0000313" key="10">
    <source>
        <dbReference type="Proteomes" id="UP000321436"/>
    </source>
</evidence>
<evidence type="ECO:0000256" key="3">
    <source>
        <dbReference type="ARBA" id="ARBA00022692"/>
    </source>
</evidence>
<dbReference type="AlphaFoldDB" id="A0A512RN52"/>
<feature type="transmembrane region" description="Helical" evidence="6">
    <location>
        <begin position="670"/>
        <end position="694"/>
    </location>
</feature>
<dbReference type="PANTHER" id="PTHR30572:SF18">
    <property type="entry name" value="ABC-TYPE MACROLIDE FAMILY EXPORT SYSTEM PERMEASE COMPONENT 2"/>
    <property type="match status" value="1"/>
</dbReference>
<evidence type="ECO:0000313" key="9">
    <source>
        <dbReference type="EMBL" id="GEP97122.1"/>
    </source>
</evidence>
<keyword evidence="2" id="KW-1003">Cell membrane</keyword>
<keyword evidence="3 6" id="KW-0812">Transmembrane</keyword>
<feature type="domain" description="ABC3 transporter permease C-terminal" evidence="7">
    <location>
        <begin position="673"/>
        <end position="781"/>
    </location>
</feature>
<gene>
    <name evidence="9" type="ORF">CCY01nite_33820</name>
</gene>
<evidence type="ECO:0000259" key="8">
    <source>
        <dbReference type="Pfam" id="PF12704"/>
    </source>
</evidence>
<evidence type="ECO:0000256" key="1">
    <source>
        <dbReference type="ARBA" id="ARBA00004651"/>
    </source>
</evidence>
<evidence type="ECO:0000259" key="7">
    <source>
        <dbReference type="Pfam" id="PF02687"/>
    </source>
</evidence>
<dbReference type="RefSeq" id="WP_146864388.1">
    <property type="nucleotide sequence ID" value="NZ_BKAU01000004.1"/>
</dbReference>
<feature type="transmembrane region" description="Helical" evidence="6">
    <location>
        <begin position="378"/>
        <end position="401"/>
    </location>
</feature>
<dbReference type="OrthoDB" id="5933722at2"/>
<protein>
    <submittedName>
        <fullName evidence="9">ABC transporter permease</fullName>
    </submittedName>
</protein>
<feature type="transmembrane region" description="Helical" evidence="6">
    <location>
        <begin position="722"/>
        <end position="742"/>
    </location>
</feature>
<keyword evidence="4 6" id="KW-1133">Transmembrane helix</keyword>
<dbReference type="Pfam" id="PF12704">
    <property type="entry name" value="MacB_PCD"/>
    <property type="match status" value="2"/>
</dbReference>
<feature type="domain" description="MacB-like periplasmic core" evidence="8">
    <location>
        <begin position="522"/>
        <end position="597"/>
    </location>
</feature>
<accession>A0A512RN52</accession>
<dbReference type="Proteomes" id="UP000321436">
    <property type="component" value="Unassembled WGS sequence"/>
</dbReference>
<keyword evidence="10" id="KW-1185">Reference proteome</keyword>
<dbReference type="GO" id="GO:0022857">
    <property type="term" value="F:transmembrane transporter activity"/>
    <property type="evidence" value="ECO:0007669"/>
    <property type="project" value="TreeGrafter"/>
</dbReference>
<feature type="transmembrane region" description="Helical" evidence="6">
    <location>
        <begin position="754"/>
        <end position="774"/>
    </location>
</feature>
<comment type="subcellular location">
    <subcellularLocation>
        <location evidence="1">Cell membrane</location>
        <topology evidence="1">Multi-pass membrane protein</topology>
    </subcellularLocation>
</comment>
<evidence type="ECO:0000256" key="2">
    <source>
        <dbReference type="ARBA" id="ARBA00022475"/>
    </source>
</evidence>
<dbReference type="GO" id="GO:0005886">
    <property type="term" value="C:plasma membrane"/>
    <property type="evidence" value="ECO:0007669"/>
    <property type="project" value="UniProtKB-SubCell"/>
</dbReference>
<feature type="transmembrane region" description="Helical" evidence="6">
    <location>
        <begin position="422"/>
        <end position="446"/>
    </location>
</feature>
<evidence type="ECO:0000256" key="6">
    <source>
        <dbReference type="SAM" id="Phobius"/>
    </source>
</evidence>
<evidence type="ECO:0000256" key="5">
    <source>
        <dbReference type="ARBA" id="ARBA00023136"/>
    </source>
</evidence>
<feature type="transmembrane region" description="Helical" evidence="6">
    <location>
        <begin position="21"/>
        <end position="41"/>
    </location>
</feature>
<evidence type="ECO:0000256" key="4">
    <source>
        <dbReference type="ARBA" id="ARBA00022989"/>
    </source>
</evidence>
<feature type="domain" description="MacB-like periplasmic core" evidence="8">
    <location>
        <begin position="20"/>
        <end position="241"/>
    </location>
</feature>